<evidence type="ECO:0000256" key="2">
    <source>
        <dbReference type="SAM" id="Phobius"/>
    </source>
</evidence>
<dbReference type="Gene3D" id="1.20.1250.20">
    <property type="entry name" value="MFS general substrate transporter like domains"/>
    <property type="match status" value="1"/>
</dbReference>
<feature type="transmembrane region" description="Helical" evidence="2">
    <location>
        <begin position="344"/>
        <end position="367"/>
    </location>
</feature>
<feature type="transmembrane region" description="Helical" evidence="2">
    <location>
        <begin position="317"/>
        <end position="338"/>
    </location>
</feature>
<feature type="transmembrane region" description="Helical" evidence="2">
    <location>
        <begin position="82"/>
        <end position="102"/>
    </location>
</feature>
<dbReference type="Proteomes" id="UP000278143">
    <property type="component" value="Unassembled WGS sequence"/>
</dbReference>
<gene>
    <name evidence="3" type="ORF">SYNPS1DRAFT_28359</name>
</gene>
<sequence>MPRRRQAYRDASEERGIGHANARICPLDRSDMVASDEDGDDHERVPTIGVWAKLEAILLIALLGHLRMAAQELQLSNTGFGAMQSALSLLGTVMPIVGGLLVDRMGCDLAALISTGTILVGLVILVASLSGAWFAGTLVGLTLIGVAGSWVGTAQDAAVLRLYPKAHGGHRRQGEVAFVFGILFAIGKVVGGGGASCTWPSGDHAHRLAYDVVLILSPAVGGYLALEFLLGGAWIPFLHLSSNMIKVLYGIEAKHAAWLASIIMAIPIGMYLVVGTILDKMQRRTWIVTIGTFFLFLAFVVMLVPSTSAVVASLPPILVSLSISLVPLALIVSVPRLVTAAHVGVLLGLHRCLENAGAVWIGALAGILQDTAQGSYHGVVRMFVVISAMALAMAFAFQYLAGPAVDGAGIAPGAQPHDQAYTTLEQHDSPPSPATAHFESNGDNQHAHIGNPDQPGRERNGTGTPSIASASSSLCKQNSNGSSESISNQYGSQTDIAMRDQEKGAIERRHRRHEHGKQSPMAALPLHNVLCAAAVCLSIVGSFVIFIAVTLAR</sequence>
<reference evidence="4" key="1">
    <citation type="journal article" date="2018" name="Nat. Microbiol.">
        <title>Leveraging single-cell genomics to expand the fungal tree of life.</title>
        <authorList>
            <person name="Ahrendt S.R."/>
            <person name="Quandt C.A."/>
            <person name="Ciobanu D."/>
            <person name="Clum A."/>
            <person name="Salamov A."/>
            <person name="Andreopoulos B."/>
            <person name="Cheng J.F."/>
            <person name="Woyke T."/>
            <person name="Pelin A."/>
            <person name="Henrissat B."/>
            <person name="Reynolds N.K."/>
            <person name="Benny G.L."/>
            <person name="Smith M.E."/>
            <person name="James T.Y."/>
            <person name="Grigoriev I.V."/>
        </authorList>
    </citation>
    <scope>NUCLEOTIDE SEQUENCE [LARGE SCALE GENOMIC DNA]</scope>
    <source>
        <strain evidence="4">Benny S71-1</strain>
    </source>
</reference>
<feature type="transmembrane region" description="Helical" evidence="2">
    <location>
        <begin position="379"/>
        <end position="401"/>
    </location>
</feature>
<feature type="region of interest" description="Disordered" evidence="1">
    <location>
        <begin position="423"/>
        <end position="495"/>
    </location>
</feature>
<feature type="transmembrane region" description="Helical" evidence="2">
    <location>
        <begin position="109"/>
        <end position="127"/>
    </location>
</feature>
<feature type="transmembrane region" description="Helical" evidence="2">
    <location>
        <begin position="174"/>
        <end position="192"/>
    </location>
</feature>
<keyword evidence="2" id="KW-0472">Membrane</keyword>
<evidence type="ECO:0000313" key="3">
    <source>
        <dbReference type="EMBL" id="RKP25928.1"/>
    </source>
</evidence>
<evidence type="ECO:0000256" key="1">
    <source>
        <dbReference type="SAM" id="MobiDB-lite"/>
    </source>
</evidence>
<evidence type="ECO:0000313" key="4">
    <source>
        <dbReference type="Proteomes" id="UP000278143"/>
    </source>
</evidence>
<dbReference type="PANTHER" id="PTHR23512:SF12">
    <property type="entry name" value="TRANSPORTER, PUTATIVE (AFU_ORTHOLOGUE AFUA_4G00260)-RELATED"/>
    <property type="match status" value="1"/>
</dbReference>
<feature type="transmembrane region" description="Helical" evidence="2">
    <location>
        <begin position="286"/>
        <end position="305"/>
    </location>
</feature>
<name>A0A4P9Z0U9_9FUNG</name>
<dbReference type="PANTHER" id="PTHR23512">
    <property type="entry name" value="MAJOR FACILITATOR SUPERFAMILY DOMAIN-CONTAINING PROTEIN 1"/>
    <property type="match status" value="1"/>
</dbReference>
<evidence type="ECO:0008006" key="5">
    <source>
        <dbReference type="Google" id="ProtNLM"/>
    </source>
</evidence>
<dbReference type="SUPFAM" id="SSF103473">
    <property type="entry name" value="MFS general substrate transporter"/>
    <property type="match status" value="1"/>
</dbReference>
<proteinExistence type="predicted"/>
<dbReference type="CDD" id="cd06174">
    <property type="entry name" value="MFS"/>
    <property type="match status" value="1"/>
</dbReference>
<protein>
    <recommendedName>
        <fullName evidence="5">Major facilitator superfamily domain-containing protein</fullName>
    </recommendedName>
</protein>
<feature type="compositionally biased region" description="Polar residues" evidence="1">
    <location>
        <begin position="461"/>
        <end position="495"/>
    </location>
</feature>
<keyword evidence="4" id="KW-1185">Reference proteome</keyword>
<keyword evidence="2" id="KW-0812">Transmembrane</keyword>
<feature type="transmembrane region" description="Helical" evidence="2">
    <location>
        <begin position="256"/>
        <end position="274"/>
    </location>
</feature>
<feature type="transmembrane region" description="Helical" evidence="2">
    <location>
        <begin position="50"/>
        <end position="70"/>
    </location>
</feature>
<organism evidence="3 4">
    <name type="scientific">Syncephalis pseudoplumigaleata</name>
    <dbReference type="NCBI Taxonomy" id="1712513"/>
    <lineage>
        <taxon>Eukaryota</taxon>
        <taxon>Fungi</taxon>
        <taxon>Fungi incertae sedis</taxon>
        <taxon>Zoopagomycota</taxon>
        <taxon>Zoopagomycotina</taxon>
        <taxon>Zoopagomycetes</taxon>
        <taxon>Zoopagales</taxon>
        <taxon>Piptocephalidaceae</taxon>
        <taxon>Syncephalis</taxon>
    </lineage>
</organism>
<dbReference type="InterPro" id="IPR036259">
    <property type="entry name" value="MFS_trans_sf"/>
</dbReference>
<feature type="transmembrane region" description="Helical" evidence="2">
    <location>
        <begin position="526"/>
        <end position="552"/>
    </location>
</feature>
<dbReference type="EMBL" id="KZ989570">
    <property type="protein sequence ID" value="RKP25928.1"/>
    <property type="molecule type" value="Genomic_DNA"/>
</dbReference>
<dbReference type="OrthoDB" id="424834at2759"/>
<accession>A0A4P9Z0U9</accession>
<keyword evidence="2" id="KW-1133">Transmembrane helix</keyword>
<dbReference type="AlphaFoldDB" id="A0A4P9Z0U9"/>
<dbReference type="InterPro" id="IPR052187">
    <property type="entry name" value="MFSD1"/>
</dbReference>
<feature type="transmembrane region" description="Helical" evidence="2">
    <location>
        <begin position="212"/>
        <end position="235"/>
    </location>
</feature>